<accession>A0A1R4LKH4</accession>
<protein>
    <submittedName>
        <fullName evidence="1">Uncharacterized protein</fullName>
    </submittedName>
</protein>
<name>A0A1R4LKH4_VIBR1</name>
<evidence type="ECO:0000313" key="2">
    <source>
        <dbReference type="Proteomes" id="UP000188276"/>
    </source>
</evidence>
<organism evidence="1 2">
    <name type="scientific">Vibrio ruber (strain DSM 16370 / JCM 11486 / BCRC 17186 / CECT 7878 / LMG 23124 / VR1)</name>
    <dbReference type="NCBI Taxonomy" id="1123498"/>
    <lineage>
        <taxon>Bacteria</taxon>
        <taxon>Pseudomonadati</taxon>
        <taxon>Pseudomonadota</taxon>
        <taxon>Gammaproteobacteria</taxon>
        <taxon>Vibrionales</taxon>
        <taxon>Vibrionaceae</taxon>
        <taxon>Vibrio</taxon>
    </lineage>
</organism>
<sequence>MMDAVAFLHSQVIQIKQGHRYMNMSERLRILEANHG</sequence>
<dbReference type="STRING" id="1123498.VR7878_02050"/>
<dbReference type="Proteomes" id="UP000188276">
    <property type="component" value="Unassembled WGS sequence"/>
</dbReference>
<proteinExistence type="predicted"/>
<keyword evidence="2" id="KW-1185">Reference proteome</keyword>
<dbReference type="EMBL" id="FULE01000029">
    <property type="protein sequence ID" value="SJN56968.1"/>
    <property type="molecule type" value="Genomic_DNA"/>
</dbReference>
<reference evidence="2" key="1">
    <citation type="submission" date="2017-02" db="EMBL/GenBank/DDBJ databases">
        <authorList>
            <person name="Rodrigo-Torres L."/>
            <person name="Arahal R.D."/>
            <person name="Lucena T."/>
        </authorList>
    </citation>
    <scope>NUCLEOTIDE SEQUENCE [LARGE SCALE GENOMIC DNA]</scope>
    <source>
        <strain evidence="2">CECT 7878</strain>
    </source>
</reference>
<gene>
    <name evidence="1" type="ORF">VR7878_02050</name>
</gene>
<evidence type="ECO:0000313" key="1">
    <source>
        <dbReference type="EMBL" id="SJN56968.1"/>
    </source>
</evidence>
<dbReference type="AlphaFoldDB" id="A0A1R4LKH4"/>